<sequence>MRQDSRMQELIDRIVTASGLSPEKAEKGLGIMLNLIQTQGNQNKVQELFDKLPGAAELARAQGGDGAGKGGGGLLGMLAGGMMGGPLAAISKLSAAGLSMDQIKALGTTTLDYAKEKAGAPLVKEVAGSIPGLSGYV</sequence>
<organism evidence="1 2">
    <name type="scientific">Aestuariivirga litoralis</name>
    <dbReference type="NCBI Taxonomy" id="2650924"/>
    <lineage>
        <taxon>Bacteria</taxon>
        <taxon>Pseudomonadati</taxon>
        <taxon>Pseudomonadota</taxon>
        <taxon>Alphaproteobacteria</taxon>
        <taxon>Hyphomicrobiales</taxon>
        <taxon>Aestuariivirgaceae</taxon>
        <taxon>Aestuariivirga</taxon>
    </lineage>
</organism>
<dbReference type="Proteomes" id="UP000248795">
    <property type="component" value="Unassembled WGS sequence"/>
</dbReference>
<name>A0A2W2AVP8_9HYPH</name>
<evidence type="ECO:0008006" key="3">
    <source>
        <dbReference type="Google" id="ProtNLM"/>
    </source>
</evidence>
<dbReference type="RefSeq" id="WP_111196530.1">
    <property type="nucleotide sequence ID" value="NZ_QKVK01000002.1"/>
</dbReference>
<evidence type="ECO:0000313" key="2">
    <source>
        <dbReference type="Proteomes" id="UP000248795"/>
    </source>
</evidence>
<accession>A0A2W2AVP8</accession>
<keyword evidence="2" id="KW-1185">Reference proteome</keyword>
<reference evidence="2" key="1">
    <citation type="submission" date="2018-06" db="EMBL/GenBank/DDBJ databases">
        <title>Aestuariibacter litoralis strain KCTC 52945T.</title>
        <authorList>
            <person name="Li X."/>
            <person name="Salam N."/>
            <person name="Li J.-L."/>
            <person name="Chen Y.-M."/>
            <person name="Yang Z.-W."/>
            <person name="Zhang L.-Y."/>
            <person name="Han M.-X."/>
            <person name="Xiao M."/>
            <person name="Li W.-J."/>
        </authorList>
    </citation>
    <scope>NUCLEOTIDE SEQUENCE [LARGE SCALE GENOMIC DNA]</scope>
    <source>
        <strain evidence="2">KCTC 52945</strain>
    </source>
</reference>
<dbReference type="AlphaFoldDB" id="A0A2W2AVP8"/>
<dbReference type="EMBL" id="QKVK01000002">
    <property type="protein sequence ID" value="PZF77782.1"/>
    <property type="molecule type" value="Genomic_DNA"/>
</dbReference>
<gene>
    <name evidence="1" type="ORF">DK847_04960</name>
</gene>
<protein>
    <recommendedName>
        <fullName evidence="3">DUF2267 domain-containing protein</fullName>
    </recommendedName>
</protein>
<proteinExistence type="predicted"/>
<evidence type="ECO:0000313" key="1">
    <source>
        <dbReference type="EMBL" id="PZF77782.1"/>
    </source>
</evidence>
<dbReference type="InterPro" id="IPR021302">
    <property type="entry name" value="DUF2780_VcgC/VcgE"/>
</dbReference>
<dbReference type="Pfam" id="PF11075">
    <property type="entry name" value="DUF2780"/>
    <property type="match status" value="1"/>
</dbReference>
<comment type="caution">
    <text evidence="1">The sequence shown here is derived from an EMBL/GenBank/DDBJ whole genome shotgun (WGS) entry which is preliminary data.</text>
</comment>